<dbReference type="GO" id="GO:0000981">
    <property type="term" value="F:DNA-binding transcription factor activity, RNA polymerase II-specific"/>
    <property type="evidence" value="ECO:0007669"/>
    <property type="project" value="TreeGrafter"/>
</dbReference>
<evidence type="ECO:0000313" key="4">
    <source>
        <dbReference type="EMBL" id="SPQ21960.1"/>
    </source>
</evidence>
<feature type="region of interest" description="Disordered" evidence="1">
    <location>
        <begin position="87"/>
        <end position="392"/>
    </location>
</feature>
<feature type="compositionally biased region" description="Polar residues" evidence="1">
    <location>
        <begin position="365"/>
        <end position="377"/>
    </location>
</feature>
<organism evidence="4 5">
    <name type="scientific">Thermothielavioides terrestris</name>
    <dbReference type="NCBI Taxonomy" id="2587410"/>
    <lineage>
        <taxon>Eukaryota</taxon>
        <taxon>Fungi</taxon>
        <taxon>Dikarya</taxon>
        <taxon>Ascomycota</taxon>
        <taxon>Pezizomycotina</taxon>
        <taxon>Sordariomycetes</taxon>
        <taxon>Sordariomycetidae</taxon>
        <taxon>Sordariales</taxon>
        <taxon>Chaetomiaceae</taxon>
        <taxon>Thermothielavioides</taxon>
    </lineage>
</organism>
<dbReference type="PROSITE" id="PS51294">
    <property type="entry name" value="HTH_MYB"/>
    <property type="match status" value="2"/>
</dbReference>
<dbReference type="InterPro" id="IPR017930">
    <property type="entry name" value="Myb_dom"/>
</dbReference>
<dbReference type="InterPro" id="IPR009057">
    <property type="entry name" value="Homeodomain-like_sf"/>
</dbReference>
<feature type="region of interest" description="Disordered" evidence="1">
    <location>
        <begin position="38"/>
        <end position="66"/>
    </location>
</feature>
<dbReference type="GO" id="GO:0005634">
    <property type="term" value="C:nucleus"/>
    <property type="evidence" value="ECO:0007669"/>
    <property type="project" value="TreeGrafter"/>
</dbReference>
<dbReference type="PANTHER" id="PTHR45614">
    <property type="entry name" value="MYB PROTEIN-RELATED"/>
    <property type="match status" value="1"/>
</dbReference>
<feature type="compositionally biased region" description="Pro residues" evidence="1">
    <location>
        <begin position="253"/>
        <end position="265"/>
    </location>
</feature>
<dbReference type="GO" id="GO:0000278">
    <property type="term" value="P:mitotic cell cycle"/>
    <property type="evidence" value="ECO:0007669"/>
    <property type="project" value="TreeGrafter"/>
</dbReference>
<feature type="compositionally biased region" description="Low complexity" evidence="1">
    <location>
        <begin position="308"/>
        <end position="324"/>
    </location>
</feature>
<feature type="compositionally biased region" description="Polar residues" evidence="1">
    <location>
        <begin position="328"/>
        <end position="338"/>
    </location>
</feature>
<dbReference type="Pfam" id="PF13921">
    <property type="entry name" value="Myb_DNA-bind_6"/>
    <property type="match status" value="1"/>
</dbReference>
<gene>
    <name evidence="4" type="ORF">TT172_LOCUS4379</name>
</gene>
<feature type="domain" description="Myb-like" evidence="2">
    <location>
        <begin position="55"/>
        <end position="103"/>
    </location>
</feature>
<accession>A0A3S4ANC0</accession>
<dbReference type="GO" id="GO:0000978">
    <property type="term" value="F:RNA polymerase II cis-regulatory region sequence-specific DNA binding"/>
    <property type="evidence" value="ECO:0007669"/>
    <property type="project" value="TreeGrafter"/>
</dbReference>
<dbReference type="Proteomes" id="UP000289323">
    <property type="component" value="Unassembled WGS sequence"/>
</dbReference>
<sequence length="392" mass="42792">MPSDQALSKKGWEGEEDLRLLELHAAYGPNWTHIARGMGSKSAKQCRERYTQQLRPGLNRSPISEEEGRRIMEMVQESGQRWAQIARNLGTNRSDNQVKNWWNGAKRKETSKRQDAAQSQNQNQQYRHNYPPSPGLAALPERRGILPPIPLELPFRKDSAPAAFEAQPHSSCRSYDVERPPSLVSDNGSSWSSSQPSSASSSPTTFSQPSLAPLHPSSQHHPDGYSGVFHHRMEGFEPTRWTSTGFPPSACSPEPPIGCPSPAPTSPARGAPSSATTTHSHDYNLALPPLLLPQTKPDSKCYRDSPNSATSKPGASSSSFGPVRRSSEILQPPSQLSPLNRFAKTAPATPVTRASSSRWEPYATQRPSAAAQPQQHQGGEANAKGSLSFLLN</sequence>
<evidence type="ECO:0000259" key="2">
    <source>
        <dbReference type="PROSITE" id="PS50090"/>
    </source>
</evidence>
<feature type="compositionally biased region" description="Basic and acidic residues" evidence="1">
    <location>
        <begin position="106"/>
        <end position="115"/>
    </location>
</feature>
<protein>
    <submittedName>
        <fullName evidence="4">Faacbf3f-6c42-482e-a209-a604525d5fbd</fullName>
    </submittedName>
</protein>
<evidence type="ECO:0000313" key="5">
    <source>
        <dbReference type="Proteomes" id="UP000289323"/>
    </source>
</evidence>
<evidence type="ECO:0000256" key="1">
    <source>
        <dbReference type="SAM" id="MobiDB-lite"/>
    </source>
</evidence>
<dbReference type="InterPro" id="IPR050560">
    <property type="entry name" value="MYB_TF"/>
</dbReference>
<dbReference type="SMART" id="SM00717">
    <property type="entry name" value="SANT"/>
    <property type="match status" value="2"/>
</dbReference>
<dbReference type="Gene3D" id="1.10.10.60">
    <property type="entry name" value="Homeodomain-like"/>
    <property type="match status" value="2"/>
</dbReference>
<feature type="domain" description="HTH myb-type" evidence="3">
    <location>
        <begin position="59"/>
        <end position="110"/>
    </location>
</feature>
<dbReference type="CDD" id="cd00167">
    <property type="entry name" value="SANT"/>
    <property type="match status" value="2"/>
</dbReference>
<dbReference type="EMBL" id="OUUZ01000008">
    <property type="protein sequence ID" value="SPQ21960.1"/>
    <property type="molecule type" value="Genomic_DNA"/>
</dbReference>
<reference evidence="4 5" key="1">
    <citation type="submission" date="2018-04" db="EMBL/GenBank/DDBJ databases">
        <authorList>
            <person name="Huttner S."/>
            <person name="Dainat J."/>
        </authorList>
    </citation>
    <scope>NUCLEOTIDE SEQUENCE [LARGE SCALE GENOMIC DNA]</scope>
</reference>
<dbReference type="InterPro" id="IPR001005">
    <property type="entry name" value="SANT/Myb"/>
</dbReference>
<dbReference type="PROSITE" id="PS50090">
    <property type="entry name" value="MYB_LIKE"/>
    <property type="match status" value="2"/>
</dbReference>
<feature type="compositionally biased region" description="Low complexity" evidence="1">
    <location>
        <begin position="116"/>
        <end position="125"/>
    </location>
</feature>
<name>A0A3S4ANC0_9PEZI</name>
<evidence type="ECO:0000259" key="3">
    <source>
        <dbReference type="PROSITE" id="PS51294"/>
    </source>
</evidence>
<proteinExistence type="predicted"/>
<dbReference type="SUPFAM" id="SSF46689">
    <property type="entry name" value="Homeodomain-like"/>
    <property type="match status" value="1"/>
</dbReference>
<feature type="compositionally biased region" description="Low complexity" evidence="1">
    <location>
        <begin position="182"/>
        <end position="210"/>
    </location>
</feature>
<dbReference type="PANTHER" id="PTHR45614:SF25">
    <property type="entry name" value="MYB PROTEIN"/>
    <property type="match status" value="1"/>
</dbReference>
<feature type="compositionally biased region" description="Polar residues" evidence="1">
    <location>
        <begin position="89"/>
        <end position="100"/>
    </location>
</feature>
<feature type="domain" description="HTH myb-type" evidence="3">
    <location>
        <begin position="4"/>
        <end position="58"/>
    </location>
</feature>
<feature type="domain" description="Myb-like" evidence="2">
    <location>
        <begin position="4"/>
        <end position="54"/>
    </location>
</feature>
<dbReference type="GO" id="GO:0045944">
    <property type="term" value="P:positive regulation of transcription by RNA polymerase II"/>
    <property type="evidence" value="ECO:0007669"/>
    <property type="project" value="TreeGrafter"/>
</dbReference>
<dbReference type="AlphaFoldDB" id="A0A3S4ANC0"/>